<protein>
    <submittedName>
        <fullName evidence="3">Uncharacterized protein</fullName>
    </submittedName>
</protein>
<dbReference type="AlphaFoldDB" id="W9RZ54"/>
<sequence>MAHVSISKAFLVVAAAVMLLSACDVSAQDSTMAPSPSPSMDTGAGFSLPVSIVVFVSSFVFSLVALS</sequence>
<dbReference type="PANTHER" id="PTHR33659:SF11">
    <property type="entry name" value="TRANSMEMBRANE PROTEIN"/>
    <property type="match status" value="1"/>
</dbReference>
<evidence type="ECO:0000313" key="3">
    <source>
        <dbReference type="EMBL" id="EXC04352.1"/>
    </source>
</evidence>
<organism evidence="3 4">
    <name type="scientific">Morus notabilis</name>
    <dbReference type="NCBI Taxonomy" id="981085"/>
    <lineage>
        <taxon>Eukaryota</taxon>
        <taxon>Viridiplantae</taxon>
        <taxon>Streptophyta</taxon>
        <taxon>Embryophyta</taxon>
        <taxon>Tracheophyta</taxon>
        <taxon>Spermatophyta</taxon>
        <taxon>Magnoliopsida</taxon>
        <taxon>eudicotyledons</taxon>
        <taxon>Gunneridae</taxon>
        <taxon>Pentapetalae</taxon>
        <taxon>rosids</taxon>
        <taxon>fabids</taxon>
        <taxon>Rosales</taxon>
        <taxon>Moraceae</taxon>
        <taxon>Moreae</taxon>
        <taxon>Morus</taxon>
    </lineage>
</organism>
<reference evidence="4" key="1">
    <citation type="submission" date="2013-01" db="EMBL/GenBank/DDBJ databases">
        <title>Draft Genome Sequence of a Mulberry Tree, Morus notabilis C.K. Schneid.</title>
        <authorList>
            <person name="He N."/>
            <person name="Zhao S."/>
        </authorList>
    </citation>
    <scope>NUCLEOTIDE SEQUENCE</scope>
</reference>
<evidence type="ECO:0000256" key="1">
    <source>
        <dbReference type="SAM" id="Phobius"/>
    </source>
</evidence>
<keyword evidence="2" id="KW-0732">Signal</keyword>
<feature type="signal peptide" evidence="2">
    <location>
        <begin position="1"/>
        <end position="27"/>
    </location>
</feature>
<feature type="chain" id="PRO_5004928748" evidence="2">
    <location>
        <begin position="28"/>
        <end position="67"/>
    </location>
</feature>
<gene>
    <name evidence="3" type="ORF">L484_015979</name>
</gene>
<dbReference type="PANTHER" id="PTHR33659">
    <property type="entry name" value="PROTEIN, PUTATIVE-RELATED-RELATED"/>
    <property type="match status" value="1"/>
</dbReference>
<keyword evidence="1" id="KW-1133">Transmembrane helix</keyword>
<keyword evidence="1" id="KW-0812">Transmembrane</keyword>
<accession>W9RZ54</accession>
<evidence type="ECO:0000313" key="4">
    <source>
        <dbReference type="Proteomes" id="UP000030645"/>
    </source>
</evidence>
<proteinExistence type="predicted"/>
<feature type="transmembrane region" description="Helical" evidence="1">
    <location>
        <begin position="43"/>
        <end position="66"/>
    </location>
</feature>
<keyword evidence="1" id="KW-0472">Membrane</keyword>
<dbReference type="Proteomes" id="UP000030645">
    <property type="component" value="Unassembled WGS sequence"/>
</dbReference>
<name>W9RZ54_9ROSA</name>
<evidence type="ECO:0000256" key="2">
    <source>
        <dbReference type="SAM" id="SignalP"/>
    </source>
</evidence>
<dbReference type="EMBL" id="KE345467">
    <property type="protein sequence ID" value="EXC04352.1"/>
    <property type="molecule type" value="Genomic_DNA"/>
</dbReference>
<keyword evidence="4" id="KW-1185">Reference proteome</keyword>